<feature type="transmembrane region" description="Helical" evidence="2">
    <location>
        <begin position="175"/>
        <end position="194"/>
    </location>
</feature>
<keyword evidence="2" id="KW-0472">Membrane</keyword>
<dbReference type="AlphaFoldDB" id="A0A0L0BQI7"/>
<evidence type="ECO:0000256" key="2">
    <source>
        <dbReference type="SAM" id="Phobius"/>
    </source>
</evidence>
<comment type="caution">
    <text evidence="3">The sequence shown here is derived from an EMBL/GenBank/DDBJ whole genome shotgun (WGS) entry which is preliminary data.</text>
</comment>
<keyword evidence="4" id="KW-1185">Reference proteome</keyword>
<evidence type="ECO:0000313" key="3">
    <source>
        <dbReference type="EMBL" id="KNC22312.1"/>
    </source>
</evidence>
<dbReference type="Proteomes" id="UP000037069">
    <property type="component" value="Unassembled WGS sequence"/>
</dbReference>
<evidence type="ECO:0000313" key="4">
    <source>
        <dbReference type="Proteomes" id="UP000037069"/>
    </source>
</evidence>
<feature type="coiled-coil region" evidence="1">
    <location>
        <begin position="12"/>
        <end position="57"/>
    </location>
</feature>
<dbReference type="OMA" id="VNIFCIC"/>
<keyword evidence="1" id="KW-0175">Coiled coil</keyword>
<reference evidence="3 4" key="1">
    <citation type="journal article" date="2015" name="Nat. Commun.">
        <title>Lucilia cuprina genome unlocks parasitic fly biology to underpin future interventions.</title>
        <authorList>
            <person name="Anstead C.A."/>
            <person name="Korhonen P.K."/>
            <person name="Young N.D."/>
            <person name="Hall R.S."/>
            <person name="Jex A.R."/>
            <person name="Murali S.C."/>
            <person name="Hughes D.S."/>
            <person name="Lee S.F."/>
            <person name="Perry T."/>
            <person name="Stroehlein A.J."/>
            <person name="Ansell B.R."/>
            <person name="Breugelmans B."/>
            <person name="Hofmann A."/>
            <person name="Qu J."/>
            <person name="Dugan S."/>
            <person name="Lee S.L."/>
            <person name="Chao H."/>
            <person name="Dinh H."/>
            <person name="Han Y."/>
            <person name="Doddapaneni H.V."/>
            <person name="Worley K.C."/>
            <person name="Muzny D.M."/>
            <person name="Ioannidis P."/>
            <person name="Waterhouse R.M."/>
            <person name="Zdobnov E.M."/>
            <person name="James P.J."/>
            <person name="Bagnall N.H."/>
            <person name="Kotze A.C."/>
            <person name="Gibbs R.A."/>
            <person name="Richards S."/>
            <person name="Batterham P."/>
            <person name="Gasser R.B."/>
        </authorList>
    </citation>
    <scope>NUCLEOTIDE SEQUENCE [LARGE SCALE GENOMIC DNA]</scope>
    <source>
        <strain evidence="3 4">LS</strain>
        <tissue evidence="3">Full body</tissue>
    </source>
</reference>
<accession>A0A0L0BQI7</accession>
<organism evidence="3 4">
    <name type="scientific">Lucilia cuprina</name>
    <name type="common">Green bottle fly</name>
    <name type="synonym">Australian sheep blowfly</name>
    <dbReference type="NCBI Taxonomy" id="7375"/>
    <lineage>
        <taxon>Eukaryota</taxon>
        <taxon>Metazoa</taxon>
        <taxon>Ecdysozoa</taxon>
        <taxon>Arthropoda</taxon>
        <taxon>Hexapoda</taxon>
        <taxon>Insecta</taxon>
        <taxon>Pterygota</taxon>
        <taxon>Neoptera</taxon>
        <taxon>Endopterygota</taxon>
        <taxon>Diptera</taxon>
        <taxon>Brachycera</taxon>
        <taxon>Muscomorpha</taxon>
        <taxon>Oestroidea</taxon>
        <taxon>Calliphoridae</taxon>
        <taxon>Luciliinae</taxon>
        <taxon>Lucilia</taxon>
    </lineage>
</organism>
<feature type="transmembrane region" description="Helical" evidence="2">
    <location>
        <begin position="145"/>
        <end position="163"/>
    </location>
</feature>
<dbReference type="EMBL" id="JRES01001517">
    <property type="protein sequence ID" value="KNC22312.1"/>
    <property type="molecule type" value="Genomic_DNA"/>
</dbReference>
<gene>
    <name evidence="3" type="ORF">FF38_07293</name>
</gene>
<sequence length="264" mass="29818">MEPLHTVNQETLNMHEDELKAQEKLNQRREARRRKILENAKNRLERLNGRTATTTNTDTFSNINTTTINTNTADSNVEYHRHEHINGPNLLDSVEFSDPEVEPDIIPQQLLQNDPSMLIGDLFSSLNAETTSAPSQQKRHILLRARIHLIVSALIACILTFVLRDSSSANTTTLANFSIFIPAGLCVVIDLLFFREQQPLNPLINLAITMLNIRLPSQTKNILHLFSIIQSLIVDLGVFVFSFCIFSCSLVCLNSNFIDLIVIK</sequence>
<evidence type="ECO:0000256" key="1">
    <source>
        <dbReference type="SAM" id="Coils"/>
    </source>
</evidence>
<proteinExistence type="predicted"/>
<name>A0A0L0BQI7_LUCCU</name>
<dbReference type="OrthoDB" id="9895378at2759"/>
<keyword evidence="2" id="KW-1133">Transmembrane helix</keyword>
<keyword evidence="2" id="KW-0812">Transmembrane</keyword>
<protein>
    <submittedName>
        <fullName evidence="3">Uncharacterized protein</fullName>
    </submittedName>
</protein>